<keyword evidence="12" id="KW-0031">Aminopeptidase</keyword>
<evidence type="ECO:0000256" key="8">
    <source>
        <dbReference type="ARBA" id="ARBA00023049"/>
    </source>
</evidence>
<evidence type="ECO:0000256" key="2">
    <source>
        <dbReference type="ARBA" id="ARBA00001936"/>
    </source>
</evidence>
<keyword evidence="6 10" id="KW-0479">Metal-binding</keyword>
<evidence type="ECO:0000259" key="11">
    <source>
        <dbReference type="SMART" id="SM01011"/>
    </source>
</evidence>
<evidence type="ECO:0000256" key="5">
    <source>
        <dbReference type="ARBA" id="ARBA00022670"/>
    </source>
</evidence>
<keyword evidence="8" id="KW-0482">Metalloprotease</keyword>
<proteinExistence type="inferred from homology"/>
<dbReference type="PANTHER" id="PTHR43226:SF4">
    <property type="entry name" value="XAA-PRO AMINOPEPTIDASE 3"/>
    <property type="match status" value="1"/>
</dbReference>
<dbReference type="RefSeq" id="WP_099153538.1">
    <property type="nucleotide sequence ID" value="NZ_PDUD01000034.1"/>
</dbReference>
<dbReference type="AlphaFoldDB" id="A0A2D0N3Y1"/>
<dbReference type="Gene3D" id="3.40.350.10">
    <property type="entry name" value="Creatinase/prolidase N-terminal domain"/>
    <property type="match status" value="1"/>
</dbReference>
<dbReference type="Pfam" id="PF00557">
    <property type="entry name" value="Peptidase_M24"/>
    <property type="match status" value="1"/>
</dbReference>
<dbReference type="InterPro" id="IPR052433">
    <property type="entry name" value="X-Pro_dipept-like"/>
</dbReference>
<dbReference type="Gene3D" id="3.90.230.10">
    <property type="entry name" value="Creatinase/methionine aminopeptidase superfamily"/>
    <property type="match status" value="1"/>
</dbReference>
<gene>
    <name evidence="12" type="ORF">CRP01_28890</name>
</gene>
<evidence type="ECO:0000256" key="9">
    <source>
        <dbReference type="ARBA" id="ARBA00023211"/>
    </source>
</evidence>
<dbReference type="Pfam" id="PF05195">
    <property type="entry name" value="AMP_N"/>
    <property type="match status" value="1"/>
</dbReference>
<comment type="caution">
    <text evidence="12">The sequence shown here is derived from an EMBL/GenBank/DDBJ whole genome shotgun (WGS) entry which is preliminary data.</text>
</comment>
<dbReference type="GO" id="GO:0030145">
    <property type="term" value="F:manganese ion binding"/>
    <property type="evidence" value="ECO:0007669"/>
    <property type="project" value="InterPro"/>
</dbReference>
<dbReference type="EMBL" id="PDUD01000034">
    <property type="protein sequence ID" value="PHN03098.1"/>
    <property type="molecule type" value="Genomic_DNA"/>
</dbReference>
<accession>A0A2D0N3Y1</accession>
<evidence type="ECO:0000313" key="12">
    <source>
        <dbReference type="EMBL" id="PHN03098.1"/>
    </source>
</evidence>
<reference evidence="12 13" key="1">
    <citation type="submission" date="2017-10" db="EMBL/GenBank/DDBJ databases">
        <title>The draft genome sequence of Lewinella nigricans NBRC 102662.</title>
        <authorList>
            <person name="Wang K."/>
        </authorList>
    </citation>
    <scope>NUCLEOTIDE SEQUENCE [LARGE SCALE GENOMIC DNA]</scope>
    <source>
        <strain evidence="12 13">NBRC 102662</strain>
    </source>
</reference>
<sequence length="433" mass="50191">MRYEPLSSDLFRFNRKRFTRKMSPDSIAIFHSNDRMPRNGDTTYPFRQDSSLFYLSGLDQEETVLILFPDCIKDGFHELAFIRRTSDQIAVWEGEGLTKEQARQVSGIEKIYWLDEMEVILHELILLAKRVYVNLNEHDRFNSDVADRNLRFTRELQSRYPAHKFHRAQPILKKLMMIKHPMEVQIIQHAIDITGHAFQRVLEFVQPGVMEYEVEAEITHEFIRRRANGHAYEPIVASGKNNCVLHYIKNDQRCQAGELVLLDFGAEYANYAADLSRTIPVSGHFTERQRKVYDAVLRVLRRSSNLLVPGLTLDDYQKEVGKLMESELLDLGLLDKTDIKNQDEKRPAYKRYFMHGTSHHLGLGVHDLANRYDPIQAGMLFTCEPAIYIPEEGFGIRLENDILVTDHAPIDLMDRIPIEAEEIEMLMNAAVVG</sequence>
<evidence type="ECO:0000256" key="10">
    <source>
        <dbReference type="RuleBase" id="RU000590"/>
    </source>
</evidence>
<evidence type="ECO:0000256" key="4">
    <source>
        <dbReference type="ARBA" id="ARBA00012574"/>
    </source>
</evidence>
<dbReference type="GO" id="GO:0006508">
    <property type="term" value="P:proteolysis"/>
    <property type="evidence" value="ECO:0007669"/>
    <property type="project" value="UniProtKB-KW"/>
</dbReference>
<dbReference type="InterPro" id="IPR001131">
    <property type="entry name" value="Peptidase_M24B_aminopep-P_CS"/>
</dbReference>
<dbReference type="InterPro" id="IPR000994">
    <property type="entry name" value="Pept_M24"/>
</dbReference>
<organism evidence="12 13">
    <name type="scientific">Flavilitoribacter nigricans (strain ATCC 23147 / DSM 23189 / NBRC 102662 / NCIMB 1420 / SS-2)</name>
    <name type="common">Lewinella nigricans</name>
    <dbReference type="NCBI Taxonomy" id="1122177"/>
    <lineage>
        <taxon>Bacteria</taxon>
        <taxon>Pseudomonadati</taxon>
        <taxon>Bacteroidota</taxon>
        <taxon>Saprospiria</taxon>
        <taxon>Saprospirales</taxon>
        <taxon>Lewinellaceae</taxon>
        <taxon>Flavilitoribacter</taxon>
    </lineage>
</organism>
<comment type="catalytic activity">
    <reaction evidence="1">
        <text>Release of any N-terminal amino acid, including proline, that is linked to proline, even from a dipeptide or tripeptide.</text>
        <dbReference type="EC" id="3.4.11.9"/>
    </reaction>
</comment>
<dbReference type="SUPFAM" id="SSF55920">
    <property type="entry name" value="Creatinase/aminopeptidase"/>
    <property type="match status" value="1"/>
</dbReference>
<name>A0A2D0N3Y1_FLAN2</name>
<dbReference type="PANTHER" id="PTHR43226">
    <property type="entry name" value="XAA-PRO AMINOPEPTIDASE 3"/>
    <property type="match status" value="1"/>
</dbReference>
<dbReference type="PROSITE" id="PS00491">
    <property type="entry name" value="PROLINE_PEPTIDASE"/>
    <property type="match status" value="1"/>
</dbReference>
<protein>
    <recommendedName>
        <fullName evidence="4">Xaa-Pro aminopeptidase</fullName>
        <ecNumber evidence="4">3.4.11.9</ecNumber>
    </recommendedName>
</protein>
<dbReference type="EC" id="3.4.11.9" evidence="4"/>
<dbReference type="InterPro" id="IPR007865">
    <property type="entry name" value="Aminopep_P_N"/>
</dbReference>
<dbReference type="OrthoDB" id="9806388at2"/>
<dbReference type="SUPFAM" id="SSF53092">
    <property type="entry name" value="Creatinase/prolidase N-terminal domain"/>
    <property type="match status" value="1"/>
</dbReference>
<comment type="cofactor">
    <cofactor evidence="2">
        <name>Mn(2+)</name>
        <dbReference type="ChEBI" id="CHEBI:29035"/>
    </cofactor>
</comment>
<dbReference type="InterPro" id="IPR029149">
    <property type="entry name" value="Creatin/AminoP/Spt16_N"/>
</dbReference>
<evidence type="ECO:0000256" key="6">
    <source>
        <dbReference type="ARBA" id="ARBA00022723"/>
    </source>
</evidence>
<dbReference type="Proteomes" id="UP000223913">
    <property type="component" value="Unassembled WGS sequence"/>
</dbReference>
<keyword evidence="5" id="KW-0645">Protease</keyword>
<dbReference type="SMART" id="SM01011">
    <property type="entry name" value="AMP_N"/>
    <property type="match status" value="1"/>
</dbReference>
<feature type="domain" description="Aminopeptidase P N-terminal" evidence="11">
    <location>
        <begin position="6"/>
        <end position="142"/>
    </location>
</feature>
<keyword evidence="9" id="KW-0464">Manganese</keyword>
<evidence type="ECO:0000313" key="13">
    <source>
        <dbReference type="Proteomes" id="UP000223913"/>
    </source>
</evidence>
<evidence type="ECO:0000256" key="1">
    <source>
        <dbReference type="ARBA" id="ARBA00001424"/>
    </source>
</evidence>
<evidence type="ECO:0000256" key="3">
    <source>
        <dbReference type="ARBA" id="ARBA00008766"/>
    </source>
</evidence>
<evidence type="ECO:0000256" key="7">
    <source>
        <dbReference type="ARBA" id="ARBA00022801"/>
    </source>
</evidence>
<keyword evidence="7" id="KW-0378">Hydrolase</keyword>
<dbReference type="GO" id="GO:0070006">
    <property type="term" value="F:metalloaminopeptidase activity"/>
    <property type="evidence" value="ECO:0007669"/>
    <property type="project" value="InterPro"/>
</dbReference>
<comment type="similarity">
    <text evidence="3 10">Belongs to the peptidase M24B family.</text>
</comment>
<keyword evidence="13" id="KW-1185">Reference proteome</keyword>
<dbReference type="InterPro" id="IPR036005">
    <property type="entry name" value="Creatinase/aminopeptidase-like"/>
</dbReference>